<dbReference type="Pfam" id="PF14689">
    <property type="entry name" value="SPOB_a"/>
    <property type="match status" value="1"/>
</dbReference>
<dbReference type="InterPro" id="IPR016120">
    <property type="entry name" value="Sig_transdc_His_kin_SpoOB"/>
</dbReference>
<organism evidence="5 6">
    <name type="scientific">Psychrobacillus faecigallinarum</name>
    <dbReference type="NCBI Taxonomy" id="2762235"/>
    <lineage>
        <taxon>Bacteria</taxon>
        <taxon>Bacillati</taxon>
        <taxon>Bacillota</taxon>
        <taxon>Bacilli</taxon>
        <taxon>Bacillales</taxon>
        <taxon>Bacillaceae</taxon>
        <taxon>Psychrobacillus</taxon>
    </lineage>
</organism>
<evidence type="ECO:0000259" key="4">
    <source>
        <dbReference type="Pfam" id="PF14689"/>
    </source>
</evidence>
<evidence type="ECO:0000256" key="2">
    <source>
        <dbReference type="ARBA" id="ARBA00022679"/>
    </source>
</evidence>
<evidence type="ECO:0000313" key="6">
    <source>
        <dbReference type="Proteomes" id="UP000640786"/>
    </source>
</evidence>
<keyword evidence="3" id="KW-0418">Kinase</keyword>
<dbReference type="RefSeq" id="WP_151109340.1">
    <property type="nucleotide sequence ID" value="NZ_JACSQO010000002.1"/>
</dbReference>
<protein>
    <submittedName>
        <fullName evidence="5">Spo0B domain-containing protein</fullName>
    </submittedName>
</protein>
<gene>
    <name evidence="5" type="ORF">H9650_06435</name>
</gene>
<accession>A0ABR8R7G9</accession>
<name>A0ABR8R7G9_9BACI</name>
<proteinExistence type="predicted"/>
<reference evidence="5 6" key="1">
    <citation type="submission" date="2020-08" db="EMBL/GenBank/DDBJ databases">
        <title>A Genomic Blueprint of the Chicken Gut Microbiome.</title>
        <authorList>
            <person name="Gilroy R."/>
            <person name="Ravi A."/>
            <person name="Getino M."/>
            <person name="Pursley I."/>
            <person name="Horton D.L."/>
            <person name="Alikhan N.-F."/>
            <person name="Baker D."/>
            <person name="Gharbi K."/>
            <person name="Hall N."/>
            <person name="Watson M."/>
            <person name="Adriaenssens E.M."/>
            <person name="Foster-Nyarko E."/>
            <person name="Jarju S."/>
            <person name="Secka A."/>
            <person name="Antonio M."/>
            <person name="Oren A."/>
            <person name="Chaudhuri R."/>
            <person name="La Ragione R.M."/>
            <person name="Hildebrand F."/>
            <person name="Pallen M.J."/>
        </authorList>
    </citation>
    <scope>NUCLEOTIDE SEQUENCE [LARGE SCALE GENOMIC DNA]</scope>
    <source>
        <strain evidence="5 6">Sa2BUA9</strain>
    </source>
</reference>
<evidence type="ECO:0000256" key="1">
    <source>
        <dbReference type="ARBA" id="ARBA00022553"/>
    </source>
</evidence>
<dbReference type="SUPFAM" id="SSF55890">
    <property type="entry name" value="Sporulation response regulatory protein Spo0B"/>
    <property type="match status" value="1"/>
</dbReference>
<dbReference type="Gene3D" id="1.10.287.130">
    <property type="match status" value="1"/>
</dbReference>
<comment type="caution">
    <text evidence="5">The sequence shown here is derived from an EMBL/GenBank/DDBJ whole genome shotgun (WGS) entry which is preliminary data.</text>
</comment>
<dbReference type="Proteomes" id="UP000640786">
    <property type="component" value="Unassembled WGS sequence"/>
</dbReference>
<dbReference type="InterPro" id="IPR039506">
    <property type="entry name" value="SPOB_a"/>
</dbReference>
<dbReference type="EMBL" id="JACSQO010000002">
    <property type="protein sequence ID" value="MBD7943753.1"/>
    <property type="molecule type" value="Genomic_DNA"/>
</dbReference>
<keyword evidence="6" id="KW-1185">Reference proteome</keyword>
<keyword evidence="2" id="KW-0808">Transferase</keyword>
<evidence type="ECO:0000256" key="3">
    <source>
        <dbReference type="ARBA" id="ARBA00022777"/>
    </source>
</evidence>
<feature type="domain" description="SpoOB alpha-helical" evidence="4">
    <location>
        <begin position="8"/>
        <end position="52"/>
    </location>
</feature>
<keyword evidence="1" id="KW-0597">Phosphoprotein</keyword>
<sequence length="177" mass="20847">MNPKNISINEVLRHSMHDYLNNMHLIQMNLDMGRQEEAKQLIRMYSQKCAQFFDLNNIGLLKTNEWLQTFPITYGHMTLEVQTTIEKYGAKKYDTALNGILDQFVQSIYPRLQGYQEQILKVHISSTELLEILIEVQGDWTPYSWIDDSGNELFNMERLSNREGNLQFKLVAKERLE</sequence>
<evidence type="ECO:0000313" key="5">
    <source>
        <dbReference type="EMBL" id="MBD7943753.1"/>
    </source>
</evidence>